<evidence type="ECO:0000259" key="1">
    <source>
        <dbReference type="PROSITE" id="PS51186"/>
    </source>
</evidence>
<dbReference type="PROSITE" id="PS51186">
    <property type="entry name" value="GNAT"/>
    <property type="match status" value="1"/>
</dbReference>
<dbReference type="InterPro" id="IPR000182">
    <property type="entry name" value="GNAT_dom"/>
</dbReference>
<dbReference type="OrthoDB" id="8750087at2"/>
<feature type="domain" description="N-acetyltransferase" evidence="1">
    <location>
        <begin position="10"/>
        <end position="171"/>
    </location>
</feature>
<organism evidence="2 3">
    <name type="scientific">Tetzosporium hominis</name>
    <dbReference type="NCBI Taxonomy" id="2020506"/>
    <lineage>
        <taxon>Bacteria</taxon>
        <taxon>Bacillati</taxon>
        <taxon>Bacillota</taxon>
        <taxon>Bacilli</taxon>
        <taxon>Bacillales</taxon>
        <taxon>Caryophanaceae</taxon>
        <taxon>Tetzosporium</taxon>
    </lineage>
</organism>
<gene>
    <name evidence="2" type="ORF">CF394_14250</name>
</gene>
<dbReference type="SUPFAM" id="SSF55729">
    <property type="entry name" value="Acyl-CoA N-acyltransferases (Nat)"/>
    <property type="match status" value="1"/>
</dbReference>
<evidence type="ECO:0000313" key="2">
    <source>
        <dbReference type="EMBL" id="OZS76848.1"/>
    </source>
</evidence>
<keyword evidence="3" id="KW-1185">Reference proteome</keyword>
<sequence length="220" mass="25189">MRFDRDGLHMTLLNVQHLEDIEQLQDRVAANLEQVDQLQKLTQDEIRIILHQELFAGVWVNDQLVAARAFLYTPEDEEHLAKDVGIPLDEWKDVIYSEISLVDPSYQGHGLQKQMGAWWMERLQSAPYRYVCATVAPFNIASMKDKFQLGMSIGALKVKYGGKLRYIFVRDFHHTPEVGTVQTVPMADTEAQQRLIASGARGVGIVQQDGEWLVQYNFID</sequence>
<name>A0A264VZT7_9BACL</name>
<dbReference type="AlphaFoldDB" id="A0A264VZT7"/>
<dbReference type="GO" id="GO:0016747">
    <property type="term" value="F:acyltransferase activity, transferring groups other than amino-acyl groups"/>
    <property type="evidence" value="ECO:0007669"/>
    <property type="project" value="InterPro"/>
</dbReference>
<reference evidence="2 3" key="1">
    <citation type="submission" date="2017-07" db="EMBL/GenBank/DDBJ databases">
        <title>Tetzosporium hominis gen.nov. sp.nov.</title>
        <authorList>
            <person name="Tetz G."/>
            <person name="Tetz V."/>
        </authorList>
    </citation>
    <scope>NUCLEOTIDE SEQUENCE [LARGE SCALE GENOMIC DNA]</scope>
    <source>
        <strain evidence="2 3">VT-49</strain>
    </source>
</reference>
<evidence type="ECO:0000313" key="3">
    <source>
        <dbReference type="Proteomes" id="UP000217065"/>
    </source>
</evidence>
<protein>
    <recommendedName>
        <fullName evidence="1">N-acetyltransferase domain-containing protein</fullName>
    </recommendedName>
</protein>
<dbReference type="InterPro" id="IPR016181">
    <property type="entry name" value="Acyl_CoA_acyltransferase"/>
</dbReference>
<dbReference type="EMBL" id="NOKQ01000342">
    <property type="protein sequence ID" value="OZS76848.1"/>
    <property type="molecule type" value="Genomic_DNA"/>
</dbReference>
<accession>A0A264VZT7</accession>
<proteinExistence type="predicted"/>
<dbReference type="Proteomes" id="UP000217065">
    <property type="component" value="Unassembled WGS sequence"/>
</dbReference>
<dbReference type="RefSeq" id="WP_094944493.1">
    <property type="nucleotide sequence ID" value="NZ_NOKQ01000342.1"/>
</dbReference>
<dbReference type="Gene3D" id="3.40.630.30">
    <property type="match status" value="1"/>
</dbReference>
<comment type="caution">
    <text evidence="2">The sequence shown here is derived from an EMBL/GenBank/DDBJ whole genome shotgun (WGS) entry which is preliminary data.</text>
</comment>